<accession>A0A1B1MPP8</accession>
<sequence>MPLNPCQSQFLYQGIDPDVGGDRNSPPWRMGLLTQTNSTC</sequence>
<dbReference type="EMBL" id="CP016438">
    <property type="protein sequence ID" value="ANS70581.1"/>
    <property type="molecule type" value="Genomic_DNA"/>
</dbReference>
<reference evidence="2 3" key="1">
    <citation type="submission" date="2016-07" db="EMBL/GenBank/DDBJ databases">
        <title>Enhancement of antibiotic productionsby engineered nitrateutilization in actinobacteria.</title>
        <authorList>
            <person name="Meng S.C."/>
        </authorList>
    </citation>
    <scope>NUCLEOTIDE SEQUENCE [LARGE SCALE GENOMIC DNA]</scope>
    <source>
        <strain evidence="2 3">NRRL 2936</strain>
    </source>
</reference>
<dbReference type="STRING" id="1915.SLINC_8357"/>
<protein>
    <submittedName>
        <fullName evidence="2">Glycoside hydrolase family 62</fullName>
    </submittedName>
</protein>
<gene>
    <name evidence="2" type="ORF">SLINC_8357</name>
</gene>
<evidence type="ECO:0000313" key="2">
    <source>
        <dbReference type="EMBL" id="ANS70581.1"/>
    </source>
</evidence>
<dbReference type="AlphaFoldDB" id="A0A1B1MPP8"/>
<dbReference type="GO" id="GO:0016787">
    <property type="term" value="F:hydrolase activity"/>
    <property type="evidence" value="ECO:0007669"/>
    <property type="project" value="UniProtKB-KW"/>
</dbReference>
<feature type="region of interest" description="Disordered" evidence="1">
    <location>
        <begin position="16"/>
        <end position="40"/>
    </location>
</feature>
<dbReference type="Gene3D" id="2.115.10.20">
    <property type="entry name" value="Glycosyl hydrolase domain, family 43"/>
    <property type="match status" value="1"/>
</dbReference>
<dbReference type="RefSeq" id="WP_257785196.1">
    <property type="nucleotide sequence ID" value="NZ_CP016438.1"/>
</dbReference>
<evidence type="ECO:0000313" key="3">
    <source>
        <dbReference type="Proteomes" id="UP000092598"/>
    </source>
</evidence>
<proteinExistence type="predicted"/>
<keyword evidence="2" id="KW-0378">Hydrolase</keyword>
<evidence type="ECO:0000256" key="1">
    <source>
        <dbReference type="SAM" id="MobiDB-lite"/>
    </source>
</evidence>
<keyword evidence="3" id="KW-1185">Reference proteome</keyword>
<dbReference type="Proteomes" id="UP000092598">
    <property type="component" value="Chromosome"/>
</dbReference>
<organism evidence="2 3">
    <name type="scientific">Streptomyces lincolnensis</name>
    <dbReference type="NCBI Taxonomy" id="1915"/>
    <lineage>
        <taxon>Bacteria</taxon>
        <taxon>Bacillati</taxon>
        <taxon>Actinomycetota</taxon>
        <taxon>Actinomycetes</taxon>
        <taxon>Kitasatosporales</taxon>
        <taxon>Streptomycetaceae</taxon>
        <taxon>Streptomyces</taxon>
    </lineage>
</organism>
<dbReference type="InterPro" id="IPR023296">
    <property type="entry name" value="Glyco_hydro_beta-prop_sf"/>
</dbReference>
<dbReference type="KEGG" id="sls:SLINC_8357"/>
<name>A0A1B1MPP8_STRLN</name>